<dbReference type="AlphaFoldDB" id="A0A285JGK8"/>
<feature type="domain" description="Phospholipid/glycerol acyltransferase" evidence="6">
    <location>
        <begin position="125"/>
        <end position="252"/>
    </location>
</feature>
<gene>
    <name evidence="7" type="ORF">SAMN05421748_120130</name>
</gene>
<organism evidence="7 8">
    <name type="scientific">Paractinoplanes atraurantiacus</name>
    <dbReference type="NCBI Taxonomy" id="1036182"/>
    <lineage>
        <taxon>Bacteria</taxon>
        <taxon>Bacillati</taxon>
        <taxon>Actinomycetota</taxon>
        <taxon>Actinomycetes</taxon>
        <taxon>Micromonosporales</taxon>
        <taxon>Micromonosporaceae</taxon>
        <taxon>Paractinoplanes</taxon>
    </lineage>
</organism>
<dbReference type="PIRSF" id="PIRSF000437">
    <property type="entry name" value="GPAT_DHAPAT"/>
    <property type="match status" value="1"/>
</dbReference>
<dbReference type="RefSeq" id="WP_097325793.1">
    <property type="nucleotide sequence ID" value="NZ_OBDY01000020.1"/>
</dbReference>
<keyword evidence="3 7" id="KW-0808">Transferase</keyword>
<dbReference type="NCBIfam" id="NF008883">
    <property type="entry name" value="PRK11915.1"/>
    <property type="match status" value="1"/>
</dbReference>
<accession>A0A285JGK8</accession>
<evidence type="ECO:0000256" key="5">
    <source>
        <dbReference type="ARBA" id="ARBA00023315"/>
    </source>
</evidence>
<dbReference type="GO" id="GO:0008374">
    <property type="term" value="F:O-acyltransferase activity"/>
    <property type="evidence" value="ECO:0007669"/>
    <property type="project" value="InterPro"/>
</dbReference>
<keyword evidence="8" id="KW-1185">Reference proteome</keyword>
<protein>
    <submittedName>
        <fullName evidence="7">Glycerol-3-phosphate O-acyltransferase</fullName>
    </submittedName>
</protein>
<reference evidence="7 8" key="1">
    <citation type="submission" date="2017-09" db="EMBL/GenBank/DDBJ databases">
        <authorList>
            <person name="Ehlers B."/>
            <person name="Leendertz F.H."/>
        </authorList>
    </citation>
    <scope>NUCLEOTIDE SEQUENCE [LARGE SCALE GENOMIC DNA]</scope>
    <source>
        <strain evidence="7 8">CGMCC 4.6857</strain>
    </source>
</reference>
<dbReference type="Pfam" id="PF01553">
    <property type="entry name" value="Acyltransferase"/>
    <property type="match status" value="1"/>
</dbReference>
<dbReference type="SUPFAM" id="SSF69593">
    <property type="entry name" value="Glycerol-3-phosphate (1)-acyltransferase"/>
    <property type="match status" value="1"/>
</dbReference>
<dbReference type="PANTHER" id="PTHR12563:SF17">
    <property type="entry name" value="DIHYDROXYACETONE PHOSPHATE ACYLTRANSFERASE"/>
    <property type="match status" value="1"/>
</dbReference>
<dbReference type="Proteomes" id="UP000219612">
    <property type="component" value="Unassembled WGS sequence"/>
</dbReference>
<dbReference type="InterPro" id="IPR045520">
    <property type="entry name" value="GPAT/DHAPAT_C"/>
</dbReference>
<evidence type="ECO:0000256" key="3">
    <source>
        <dbReference type="ARBA" id="ARBA00022679"/>
    </source>
</evidence>
<dbReference type="GO" id="GO:0006629">
    <property type="term" value="P:lipid metabolic process"/>
    <property type="evidence" value="ECO:0007669"/>
    <property type="project" value="InterPro"/>
</dbReference>
<evidence type="ECO:0000256" key="2">
    <source>
        <dbReference type="ARBA" id="ARBA00007937"/>
    </source>
</evidence>
<proteinExistence type="inferred from homology"/>
<dbReference type="InterPro" id="IPR022284">
    <property type="entry name" value="GPAT/DHAPAT"/>
</dbReference>
<dbReference type="SMART" id="SM00563">
    <property type="entry name" value="PlsC"/>
    <property type="match status" value="1"/>
</dbReference>
<dbReference type="GO" id="GO:0012505">
    <property type="term" value="C:endomembrane system"/>
    <property type="evidence" value="ECO:0007669"/>
    <property type="project" value="UniProtKB-SubCell"/>
</dbReference>
<dbReference type="PANTHER" id="PTHR12563">
    <property type="entry name" value="GLYCEROL-3-PHOSPHATE ACYLTRANSFERASE"/>
    <property type="match status" value="1"/>
</dbReference>
<dbReference type="InterPro" id="IPR041728">
    <property type="entry name" value="GPAT/DHAPAT_LPLAT"/>
</dbReference>
<dbReference type="GO" id="GO:0005886">
    <property type="term" value="C:plasma membrane"/>
    <property type="evidence" value="ECO:0007669"/>
    <property type="project" value="TreeGrafter"/>
</dbReference>
<dbReference type="Pfam" id="PF19277">
    <property type="entry name" value="GPAT_C"/>
    <property type="match status" value="1"/>
</dbReference>
<evidence type="ECO:0000259" key="6">
    <source>
        <dbReference type="SMART" id="SM00563"/>
    </source>
</evidence>
<dbReference type="CDD" id="cd07993">
    <property type="entry name" value="LPLAT_DHAPAT-like"/>
    <property type="match status" value="1"/>
</dbReference>
<dbReference type="OrthoDB" id="335193at2"/>
<dbReference type="EMBL" id="OBDY01000020">
    <property type="protein sequence ID" value="SNY59402.1"/>
    <property type="molecule type" value="Genomic_DNA"/>
</dbReference>
<dbReference type="InterPro" id="IPR002123">
    <property type="entry name" value="Plipid/glycerol_acylTrfase"/>
</dbReference>
<evidence type="ECO:0000313" key="8">
    <source>
        <dbReference type="Proteomes" id="UP000219612"/>
    </source>
</evidence>
<evidence type="ECO:0000313" key="7">
    <source>
        <dbReference type="EMBL" id="SNY59402.1"/>
    </source>
</evidence>
<keyword evidence="5 7" id="KW-0012">Acyltransferase</keyword>
<keyword evidence="4" id="KW-0472">Membrane</keyword>
<evidence type="ECO:0000256" key="4">
    <source>
        <dbReference type="ARBA" id="ARBA00023136"/>
    </source>
</evidence>
<evidence type="ECO:0000256" key="1">
    <source>
        <dbReference type="ARBA" id="ARBA00004184"/>
    </source>
</evidence>
<comment type="subcellular location">
    <subcellularLocation>
        <location evidence="1">Endomembrane system</location>
        <topology evidence="1">Peripheral membrane protein</topology>
    </subcellularLocation>
</comment>
<name>A0A285JGK8_9ACTN</name>
<sequence length="628" mass="69929">MTPAFGNRSALLDVLERAGAGRALRRIGLVEAAAPRPADTPEVAALLSDDEFAAHAGDLAASLGRDRHEVLAEAAGYLREMGATHTRRATGDWARFSRWLTRAHDLVTDSEQAQRLRSLDRGQSLLFPFSHRSYLDGVTVPAAISQNRVTPPLVLAGANLDVFPFNHLLRRAGFVYIRRSTTGNDVYRFALRWYVTQMIKNRRNLCWSIEGGRTRTGKLRPPAYGLLHYVIDALEATNGLRALIVPVSVVYEQLHEVPLVTTEARGAGKRPEDLRWLWAFGRSQRERFGRAYVEFGEPFPLRDRLAELRAGDAVAPRAVERIALETCHRINRATPVTATAVVCLSLLAADRALTLDEVLATVAPLARYLVRRGRRVAGAADLTDRATIRRALDDLVRSGVFACYDGGAETVWTVTPGQHLVAAFYRNTAVHMLVDRAIGELGLVAAAEGGENGLDTANRETLRLRDLFKFDFFFPSRSEFAAEMAAELALVDPGQAGGLHQFSPADAQRWLRTSDLLVAQLVLRPFLDAYLVVAERLADWPDDEPFDAAFFLDECLRVGRQWVLQHRLASEESVSLELFKPALRLAEHRGLLAAGPQAAKRREDFRGELRETVRRVRVIARMRQEDLL</sequence>
<comment type="similarity">
    <text evidence="2">Belongs to the GPAT/DAPAT family.</text>
</comment>